<dbReference type="Gene3D" id="1.20.120.160">
    <property type="entry name" value="HPT domain"/>
    <property type="match status" value="1"/>
</dbReference>
<reference evidence="18" key="1">
    <citation type="journal article" date="2015" name="Genome Announc.">
        <title>High-Quality Draft Genome Sequence of Desulfovibrio carbinoliphilus FW-101-2B, an Organic Acid-Oxidizing Sulfate-Reducing Bacterium Isolated from Uranium(VI)-Contaminated Groundwater.</title>
        <authorList>
            <person name="Ramsay B.D."/>
            <person name="Hwang C."/>
            <person name="Woo H.L."/>
            <person name="Carroll S.L."/>
            <person name="Lucas S."/>
            <person name="Han J."/>
            <person name="Lapidus A.L."/>
            <person name="Cheng J.F."/>
            <person name="Goodwin L.A."/>
            <person name="Pitluck S."/>
            <person name="Peters L."/>
            <person name="Chertkov O."/>
            <person name="Held B."/>
            <person name="Detter J.C."/>
            <person name="Han C.S."/>
            <person name="Tapia R."/>
            <person name="Land M.L."/>
            <person name="Hauser L.J."/>
            <person name="Kyrpides N.C."/>
            <person name="Ivanova N.N."/>
            <person name="Mikhailova N."/>
            <person name="Pagani I."/>
            <person name="Woyke T."/>
            <person name="Arkin A.P."/>
            <person name="Dehal P."/>
            <person name="Chivian D."/>
            <person name="Criddle C.S."/>
            <person name="Wu W."/>
            <person name="Chakraborty R."/>
            <person name="Hazen T.C."/>
            <person name="Fields M.W."/>
        </authorList>
    </citation>
    <scope>NUCLEOTIDE SEQUENCE [LARGE SCALE GENOMIC DNA]</scope>
    <source>
        <strain evidence="18">FW-101-2B</strain>
    </source>
</reference>
<dbReference type="InterPro" id="IPR003594">
    <property type="entry name" value="HATPase_dom"/>
</dbReference>
<proteinExistence type="predicted"/>
<dbReference type="Pfam" id="PF02518">
    <property type="entry name" value="HATPase_c"/>
    <property type="match status" value="1"/>
</dbReference>
<evidence type="ECO:0000313" key="17">
    <source>
        <dbReference type="EMBL" id="EHJ48124.1"/>
    </source>
</evidence>
<evidence type="ECO:0000256" key="8">
    <source>
        <dbReference type="ARBA" id="ARBA00022777"/>
    </source>
</evidence>
<keyword evidence="4" id="KW-0145">Chemotaxis</keyword>
<evidence type="ECO:0000256" key="7">
    <source>
        <dbReference type="ARBA" id="ARBA00022741"/>
    </source>
</evidence>
<dbReference type="GO" id="GO:0005524">
    <property type="term" value="F:ATP binding"/>
    <property type="evidence" value="ECO:0007669"/>
    <property type="project" value="UniProtKB-KW"/>
</dbReference>
<accession>G7Q8B0</accession>
<dbReference type="SMART" id="SM00260">
    <property type="entry name" value="CheW"/>
    <property type="match status" value="1"/>
</dbReference>
<dbReference type="PANTHER" id="PTHR43395">
    <property type="entry name" value="SENSOR HISTIDINE KINASE CHEA"/>
    <property type="match status" value="1"/>
</dbReference>
<dbReference type="SUPFAM" id="SSF50341">
    <property type="entry name" value="CheW-like"/>
    <property type="match status" value="1"/>
</dbReference>
<dbReference type="PRINTS" id="PR00344">
    <property type="entry name" value="BCTRLSENSOR"/>
</dbReference>
<gene>
    <name evidence="17" type="ORF">DFW101_2118</name>
</gene>
<dbReference type="PROSITE" id="PS50851">
    <property type="entry name" value="CHEW"/>
    <property type="match status" value="1"/>
</dbReference>
<dbReference type="RefSeq" id="WP_009181506.1">
    <property type="nucleotide sequence ID" value="NZ_CM001368.1"/>
</dbReference>
<dbReference type="InterPro" id="IPR036061">
    <property type="entry name" value="CheW-like_dom_sf"/>
</dbReference>
<comment type="function">
    <text evidence="11">Involved in the transmission of sensory signals from the chemoreceptors to the flagellar motors. CheA is autophosphorylated; it can transfer its phosphate group to either CheB or CheY.</text>
</comment>
<keyword evidence="8 17" id="KW-0418">Kinase</keyword>
<dbReference type="InterPro" id="IPR037006">
    <property type="entry name" value="CheA-like_homodim_sf"/>
</dbReference>
<dbReference type="Gene3D" id="3.30.565.10">
    <property type="entry name" value="Histidine kinase-like ATPase, C-terminal domain"/>
    <property type="match status" value="1"/>
</dbReference>
<sequence length="565" mass="59817">MVEDDKIFELFAESCLEQLRGIEAAILDLESAGPGVLGPKVAAVFRAAHTIKGDAGAVGARPLADLSHAVESVLDPVRDGRLPVTPRLIGELLAVFDVIKSMAEDPVAARSRDVATEMARLARLLDQPDPAMALSPDAGAASHPAEAPAAPGPPHPDERIRKLAIPARELDILVDRIGELGIAQARLASLSQRRRDGELRDVAEEVERLAALLRDQVLGLRMLPIKVSFPKYRRLVRDACASLGKDADLVMDGENTELDKAIIEQLNTPCIHLLRNAVDHGIEAPHVRQGLGKPRRGTISLSVRQDGNDVVIALGDDGAGIDGKKLWQKAVAAGRLDPARAYDRQAALDLIFLPGLSTAETVGAVSGRGVGMDAVREGIAALRGRIDVASTPGQGATFTMRLPVSLAIIDCLEVRVAGETYYLHLDYVEECLELPPATALHQGRGIMELRGSAMPLVCLRHFFDLGREAPSGSHVVTVRRDEGRAGIVVDAVVGRKQAVLKHLGRALGKVPGVLGGTVTEAGDMALVVDVPGLLRAALAESGRAFDNTAAPSGTGHGQAAPERES</sequence>
<dbReference type="InterPro" id="IPR051315">
    <property type="entry name" value="Bact_Chemotaxis_CheA"/>
</dbReference>
<feature type="domain" description="Histidine kinase" evidence="14">
    <location>
        <begin position="202"/>
        <end position="406"/>
    </location>
</feature>
<dbReference type="SUPFAM" id="SSF47384">
    <property type="entry name" value="Homodimeric domain of signal transducing histidine kinase"/>
    <property type="match status" value="1"/>
</dbReference>
<feature type="compositionally biased region" description="Low complexity" evidence="13">
    <location>
        <begin position="136"/>
        <end position="149"/>
    </location>
</feature>
<dbReference type="InterPro" id="IPR005467">
    <property type="entry name" value="His_kinase_dom"/>
</dbReference>
<dbReference type="Gene3D" id="2.30.30.40">
    <property type="entry name" value="SH3 Domains"/>
    <property type="match status" value="1"/>
</dbReference>
<dbReference type="SMART" id="SM00073">
    <property type="entry name" value="HPT"/>
    <property type="match status" value="1"/>
</dbReference>
<dbReference type="GO" id="GO:0006935">
    <property type="term" value="P:chemotaxis"/>
    <property type="evidence" value="ECO:0007669"/>
    <property type="project" value="UniProtKB-KW"/>
</dbReference>
<dbReference type="InterPro" id="IPR036097">
    <property type="entry name" value="HisK_dim/P_sf"/>
</dbReference>
<dbReference type="InterPro" id="IPR036641">
    <property type="entry name" value="HPT_dom_sf"/>
</dbReference>
<comment type="catalytic activity">
    <reaction evidence="1">
        <text>ATP + protein L-histidine = ADP + protein N-phospho-L-histidine.</text>
        <dbReference type="EC" id="2.7.13.3"/>
    </reaction>
</comment>
<keyword evidence="9" id="KW-0067">ATP-binding</keyword>
<dbReference type="Proteomes" id="UP000004662">
    <property type="component" value="Chromosome"/>
</dbReference>
<evidence type="ECO:0000256" key="11">
    <source>
        <dbReference type="ARBA" id="ARBA00035100"/>
    </source>
</evidence>
<dbReference type="InterPro" id="IPR002545">
    <property type="entry name" value="CheW-lke_dom"/>
</dbReference>
<dbReference type="EC" id="2.7.13.3" evidence="2"/>
<evidence type="ECO:0000256" key="6">
    <source>
        <dbReference type="ARBA" id="ARBA00022679"/>
    </source>
</evidence>
<dbReference type="SUPFAM" id="SSF47226">
    <property type="entry name" value="Histidine-containing phosphotransfer domain, HPT domain"/>
    <property type="match status" value="1"/>
</dbReference>
<name>G7Q8B0_9BACT</name>
<dbReference type="Pfam" id="PF01627">
    <property type="entry name" value="Hpt"/>
    <property type="match status" value="1"/>
</dbReference>
<dbReference type="SMART" id="SM01231">
    <property type="entry name" value="H-kinase_dim"/>
    <property type="match status" value="1"/>
</dbReference>
<protein>
    <recommendedName>
        <fullName evidence="3">Chemotaxis protein CheA</fullName>
        <ecNumber evidence="2">2.7.13.3</ecNumber>
    </recommendedName>
</protein>
<dbReference type="AlphaFoldDB" id="G7Q8B0"/>
<evidence type="ECO:0000256" key="9">
    <source>
        <dbReference type="ARBA" id="ARBA00022840"/>
    </source>
</evidence>
<evidence type="ECO:0000256" key="1">
    <source>
        <dbReference type="ARBA" id="ARBA00000085"/>
    </source>
</evidence>
<feature type="domain" description="HPt" evidence="16">
    <location>
        <begin position="1"/>
        <end position="110"/>
    </location>
</feature>
<evidence type="ECO:0000256" key="10">
    <source>
        <dbReference type="ARBA" id="ARBA00023012"/>
    </source>
</evidence>
<keyword evidence="18" id="KW-1185">Reference proteome</keyword>
<evidence type="ECO:0000313" key="18">
    <source>
        <dbReference type="Proteomes" id="UP000004662"/>
    </source>
</evidence>
<dbReference type="PANTHER" id="PTHR43395:SF10">
    <property type="entry name" value="CHEMOTAXIS PROTEIN CHEA"/>
    <property type="match status" value="1"/>
</dbReference>
<dbReference type="InterPro" id="IPR008207">
    <property type="entry name" value="Sig_transdc_His_kin_Hpt_dom"/>
</dbReference>
<feature type="modified residue" description="Phosphohistidine" evidence="12">
    <location>
        <position position="49"/>
    </location>
</feature>
<dbReference type="OrthoDB" id="9803176at2"/>
<feature type="domain" description="CheW-like" evidence="15">
    <location>
        <begin position="408"/>
        <end position="539"/>
    </location>
</feature>
<dbReference type="InterPro" id="IPR036890">
    <property type="entry name" value="HATPase_C_sf"/>
</dbReference>
<dbReference type="InterPro" id="IPR004358">
    <property type="entry name" value="Sig_transdc_His_kin-like_C"/>
</dbReference>
<dbReference type="STRING" id="694327.DFW101_2118"/>
<keyword evidence="7" id="KW-0547">Nucleotide-binding</keyword>
<evidence type="ECO:0000259" key="16">
    <source>
        <dbReference type="PROSITE" id="PS50894"/>
    </source>
</evidence>
<dbReference type="FunFam" id="3.30.565.10:FF:000016">
    <property type="entry name" value="Chemotaxis protein CheA, putative"/>
    <property type="match status" value="1"/>
</dbReference>
<evidence type="ECO:0000256" key="13">
    <source>
        <dbReference type="SAM" id="MobiDB-lite"/>
    </source>
</evidence>
<dbReference type="HOGENOM" id="CLU_000650_3_0_7"/>
<dbReference type="GO" id="GO:0005737">
    <property type="term" value="C:cytoplasm"/>
    <property type="evidence" value="ECO:0007669"/>
    <property type="project" value="InterPro"/>
</dbReference>
<dbReference type="EMBL" id="CM001368">
    <property type="protein sequence ID" value="EHJ48124.1"/>
    <property type="molecule type" value="Genomic_DNA"/>
</dbReference>
<feature type="region of interest" description="Disordered" evidence="13">
    <location>
        <begin position="132"/>
        <end position="159"/>
    </location>
</feature>
<dbReference type="CDD" id="cd00088">
    <property type="entry name" value="HPT"/>
    <property type="match status" value="1"/>
</dbReference>
<evidence type="ECO:0000259" key="14">
    <source>
        <dbReference type="PROSITE" id="PS50109"/>
    </source>
</evidence>
<dbReference type="SMART" id="SM00387">
    <property type="entry name" value="HATPase_c"/>
    <property type="match status" value="1"/>
</dbReference>
<keyword evidence="6" id="KW-0808">Transferase</keyword>
<evidence type="ECO:0000256" key="2">
    <source>
        <dbReference type="ARBA" id="ARBA00012438"/>
    </source>
</evidence>
<dbReference type="SUPFAM" id="SSF55874">
    <property type="entry name" value="ATPase domain of HSP90 chaperone/DNA topoisomerase II/histidine kinase"/>
    <property type="match status" value="1"/>
</dbReference>
<evidence type="ECO:0000259" key="15">
    <source>
        <dbReference type="PROSITE" id="PS50851"/>
    </source>
</evidence>
<dbReference type="GO" id="GO:0000155">
    <property type="term" value="F:phosphorelay sensor kinase activity"/>
    <property type="evidence" value="ECO:0007669"/>
    <property type="project" value="InterPro"/>
</dbReference>
<dbReference type="Gene3D" id="1.10.287.560">
    <property type="entry name" value="Histidine kinase CheA-like, homodimeric domain"/>
    <property type="match status" value="1"/>
</dbReference>
<dbReference type="eggNOG" id="COG0643">
    <property type="taxonomic scope" value="Bacteria"/>
</dbReference>
<dbReference type="InterPro" id="IPR004105">
    <property type="entry name" value="CheA-like_dim"/>
</dbReference>
<evidence type="ECO:0000256" key="12">
    <source>
        <dbReference type="PROSITE-ProRule" id="PRU00110"/>
    </source>
</evidence>
<organism evidence="17 18">
    <name type="scientific">Solidesulfovibrio carbinoliphilus subsp. oakridgensis</name>
    <dbReference type="NCBI Taxonomy" id="694327"/>
    <lineage>
        <taxon>Bacteria</taxon>
        <taxon>Pseudomonadati</taxon>
        <taxon>Thermodesulfobacteriota</taxon>
        <taxon>Desulfovibrionia</taxon>
        <taxon>Desulfovibrionales</taxon>
        <taxon>Desulfovibrionaceae</taxon>
        <taxon>Solidesulfovibrio</taxon>
    </lineage>
</organism>
<dbReference type="PROSITE" id="PS50109">
    <property type="entry name" value="HIS_KIN"/>
    <property type="match status" value="1"/>
</dbReference>
<feature type="region of interest" description="Disordered" evidence="13">
    <location>
        <begin position="545"/>
        <end position="565"/>
    </location>
</feature>
<evidence type="ECO:0000256" key="3">
    <source>
        <dbReference type="ARBA" id="ARBA00021495"/>
    </source>
</evidence>
<evidence type="ECO:0000256" key="4">
    <source>
        <dbReference type="ARBA" id="ARBA00022500"/>
    </source>
</evidence>
<dbReference type="Pfam" id="PF01584">
    <property type="entry name" value="CheW"/>
    <property type="match status" value="1"/>
</dbReference>
<dbReference type="PROSITE" id="PS50894">
    <property type="entry name" value="HPT"/>
    <property type="match status" value="1"/>
</dbReference>
<keyword evidence="5 12" id="KW-0597">Phosphoprotein</keyword>
<keyword evidence="10" id="KW-0902">Two-component regulatory system</keyword>
<evidence type="ECO:0000256" key="5">
    <source>
        <dbReference type="ARBA" id="ARBA00022553"/>
    </source>
</evidence>